<sequence length="229" mass="25953">MSAVALAFGDYSLLTTEYDDEQFQASICNMHSNIIRLISVASAVAASAIPTPYFSEEARLINKKGTPIYDQEYRAARLSKMYGEDWREKAIPKLVLGLYLSNQPLVTCMLDAWYRLIQADAKKLEDVPKVLIPGRLHNSGEKALKEFVQDQDGNFEFERTLRFAERSQLPPGWTDPFKGPGNICEMLIPPAMVHHNELGLKAYCYDSVDKLPVSDVISYEFHNMQRPSK</sequence>
<name>A0AAI8VDS5_9PEZI</name>
<reference evidence="1" key="1">
    <citation type="submission" date="2023-10" db="EMBL/GenBank/DDBJ databases">
        <authorList>
            <person name="Hackl T."/>
        </authorList>
    </citation>
    <scope>NUCLEOTIDE SEQUENCE</scope>
</reference>
<comment type="caution">
    <text evidence="1">The sequence shown here is derived from an EMBL/GenBank/DDBJ whole genome shotgun (WGS) entry which is preliminary data.</text>
</comment>
<evidence type="ECO:0000313" key="2">
    <source>
        <dbReference type="Proteomes" id="UP001295740"/>
    </source>
</evidence>
<dbReference type="AlphaFoldDB" id="A0AAI8VDS5"/>
<accession>A0AAI8VDS5</accession>
<evidence type="ECO:0000313" key="1">
    <source>
        <dbReference type="EMBL" id="CAJ2503046.1"/>
    </source>
</evidence>
<dbReference type="Pfam" id="PF19287">
    <property type="entry name" value="DUF5910"/>
    <property type="match status" value="1"/>
</dbReference>
<organism evidence="1 2">
    <name type="scientific">Anthostomella pinea</name>
    <dbReference type="NCBI Taxonomy" id="933095"/>
    <lineage>
        <taxon>Eukaryota</taxon>
        <taxon>Fungi</taxon>
        <taxon>Dikarya</taxon>
        <taxon>Ascomycota</taxon>
        <taxon>Pezizomycotina</taxon>
        <taxon>Sordariomycetes</taxon>
        <taxon>Xylariomycetidae</taxon>
        <taxon>Xylariales</taxon>
        <taxon>Xylariaceae</taxon>
        <taxon>Anthostomella</taxon>
    </lineage>
</organism>
<keyword evidence="2" id="KW-1185">Reference proteome</keyword>
<dbReference type="Proteomes" id="UP001295740">
    <property type="component" value="Unassembled WGS sequence"/>
</dbReference>
<gene>
    <name evidence="1" type="ORF">KHLLAP_LOCUS3514</name>
</gene>
<proteinExistence type="predicted"/>
<dbReference type="EMBL" id="CAUWAG010000004">
    <property type="protein sequence ID" value="CAJ2503046.1"/>
    <property type="molecule type" value="Genomic_DNA"/>
</dbReference>
<dbReference type="InterPro" id="IPR045564">
    <property type="entry name" value="DUF5910"/>
</dbReference>
<protein>
    <submittedName>
        <fullName evidence="1">Uu.00g104400.m01.CDS01</fullName>
    </submittedName>
</protein>